<dbReference type="InterPro" id="IPR051621">
    <property type="entry name" value="T2SS_protein_J"/>
</dbReference>
<feature type="compositionally biased region" description="Acidic residues" evidence="10">
    <location>
        <begin position="80"/>
        <end position="92"/>
    </location>
</feature>
<dbReference type="PANTHER" id="PTHR39583">
    <property type="entry name" value="TYPE II SECRETION SYSTEM PROTEIN J-RELATED"/>
    <property type="match status" value="1"/>
</dbReference>
<feature type="transmembrane region" description="Helical" evidence="11">
    <location>
        <begin position="20"/>
        <end position="42"/>
    </location>
</feature>
<dbReference type="OrthoDB" id="5504780at2"/>
<evidence type="ECO:0000256" key="11">
    <source>
        <dbReference type="SAM" id="Phobius"/>
    </source>
</evidence>
<sequence>MTKRRLPLRGRPKGFTIVEVMIAIALLAALTGMVWSSISALYRTRDIVEERSARMQAVRITMDRLTKEVASAFVAGPEFGGEELPGEEDPEASTDPSSEMPKVFGMFGEEDNIHFTGFAHQRTVEGERAGYGAEIGYFIREDRDEEGESVRYLMRRVDTSFDERLERGGILQKVLRDVEEIEFEYWDPGATQIGSLEEIAAEGKWVDRWDTTRREFAGRLPTRVRITLTLAPLGPMKNSQVFMTQVQTGMSEVLEY</sequence>
<keyword evidence="5" id="KW-0488">Methylation</keyword>
<dbReference type="GO" id="GO:0015628">
    <property type="term" value="P:protein secretion by the type II secretion system"/>
    <property type="evidence" value="ECO:0007669"/>
    <property type="project" value="InterPro"/>
</dbReference>
<evidence type="ECO:0000256" key="4">
    <source>
        <dbReference type="ARBA" id="ARBA00022475"/>
    </source>
</evidence>
<proteinExistence type="inferred from homology"/>
<evidence type="ECO:0000256" key="2">
    <source>
        <dbReference type="ARBA" id="ARBA00011084"/>
    </source>
</evidence>
<comment type="similarity">
    <text evidence="2">Belongs to the GSP J family.</text>
</comment>
<feature type="region of interest" description="Disordered" evidence="10">
    <location>
        <begin position="77"/>
        <end position="98"/>
    </location>
</feature>
<accession>A0A5B8XY32</accession>
<evidence type="ECO:0000256" key="9">
    <source>
        <dbReference type="ARBA" id="ARBA00023136"/>
    </source>
</evidence>
<evidence type="ECO:0000256" key="1">
    <source>
        <dbReference type="ARBA" id="ARBA00004377"/>
    </source>
</evidence>
<name>A0A5B8XY32_9DELT</name>
<reference evidence="12 13" key="1">
    <citation type="submission" date="2019-08" db="EMBL/GenBank/DDBJ databases">
        <authorList>
            <person name="Liang Q."/>
        </authorList>
    </citation>
    <scope>NUCLEOTIDE SEQUENCE [LARGE SCALE GENOMIC DNA]</scope>
    <source>
        <strain evidence="12 13">V1718</strain>
    </source>
</reference>
<dbReference type="EMBL" id="CP042467">
    <property type="protein sequence ID" value="QED30314.1"/>
    <property type="molecule type" value="Genomic_DNA"/>
</dbReference>
<evidence type="ECO:0000256" key="8">
    <source>
        <dbReference type="ARBA" id="ARBA00022989"/>
    </source>
</evidence>
<dbReference type="SUPFAM" id="SSF54523">
    <property type="entry name" value="Pili subunits"/>
    <property type="match status" value="1"/>
</dbReference>
<dbReference type="Pfam" id="PF11612">
    <property type="entry name" value="T2SSJ"/>
    <property type="match status" value="1"/>
</dbReference>
<evidence type="ECO:0000256" key="6">
    <source>
        <dbReference type="ARBA" id="ARBA00022519"/>
    </source>
</evidence>
<keyword evidence="6" id="KW-0997">Cell inner membrane</keyword>
<keyword evidence="4" id="KW-1003">Cell membrane</keyword>
<dbReference type="GO" id="GO:0015627">
    <property type="term" value="C:type II protein secretion system complex"/>
    <property type="evidence" value="ECO:0007669"/>
    <property type="project" value="InterPro"/>
</dbReference>
<keyword evidence="9 11" id="KW-0472">Membrane</keyword>
<evidence type="ECO:0000256" key="3">
    <source>
        <dbReference type="ARBA" id="ARBA00021539"/>
    </source>
</evidence>
<evidence type="ECO:0000256" key="5">
    <source>
        <dbReference type="ARBA" id="ARBA00022481"/>
    </source>
</evidence>
<evidence type="ECO:0000256" key="10">
    <source>
        <dbReference type="SAM" id="MobiDB-lite"/>
    </source>
</evidence>
<evidence type="ECO:0000313" key="12">
    <source>
        <dbReference type="EMBL" id="QED30314.1"/>
    </source>
</evidence>
<dbReference type="GO" id="GO:0005886">
    <property type="term" value="C:plasma membrane"/>
    <property type="evidence" value="ECO:0007669"/>
    <property type="project" value="UniProtKB-SubCell"/>
</dbReference>
<evidence type="ECO:0000313" key="13">
    <source>
        <dbReference type="Proteomes" id="UP000321595"/>
    </source>
</evidence>
<dbReference type="Pfam" id="PF07963">
    <property type="entry name" value="N_methyl"/>
    <property type="match status" value="1"/>
</dbReference>
<dbReference type="Proteomes" id="UP000321595">
    <property type="component" value="Chromosome"/>
</dbReference>
<gene>
    <name evidence="12" type="ORF">FRD01_08415</name>
</gene>
<dbReference type="InterPro" id="IPR012902">
    <property type="entry name" value="N_methyl_site"/>
</dbReference>
<comment type="subcellular location">
    <subcellularLocation>
        <location evidence="1">Cell inner membrane</location>
        <topology evidence="1">Single-pass membrane protein</topology>
    </subcellularLocation>
</comment>
<keyword evidence="13" id="KW-1185">Reference proteome</keyword>
<keyword evidence="8 11" id="KW-1133">Transmembrane helix</keyword>
<dbReference type="KEGG" id="bbae:FRD01_08415"/>
<keyword evidence="7 11" id="KW-0812">Transmembrane</keyword>
<dbReference type="InterPro" id="IPR045584">
    <property type="entry name" value="Pilin-like"/>
</dbReference>
<dbReference type="InterPro" id="IPR010055">
    <property type="entry name" value="T2SS_protein-GspJ"/>
</dbReference>
<evidence type="ECO:0000256" key="7">
    <source>
        <dbReference type="ARBA" id="ARBA00022692"/>
    </source>
</evidence>
<dbReference type="PANTHER" id="PTHR39583:SF2">
    <property type="entry name" value="TYPE II SECRETION SYSTEM PROTEIN J"/>
    <property type="match status" value="1"/>
</dbReference>
<dbReference type="AlphaFoldDB" id="A0A5B8XY32"/>
<protein>
    <recommendedName>
        <fullName evidence="3">Type II secretion system protein J</fullName>
    </recommendedName>
</protein>
<organism evidence="12 13">
    <name type="scientific">Microvenator marinus</name>
    <dbReference type="NCBI Taxonomy" id="2600177"/>
    <lineage>
        <taxon>Bacteria</taxon>
        <taxon>Deltaproteobacteria</taxon>
        <taxon>Bradymonadales</taxon>
        <taxon>Microvenatoraceae</taxon>
        <taxon>Microvenator</taxon>
    </lineage>
</organism>
<dbReference type="NCBIfam" id="TIGR02532">
    <property type="entry name" value="IV_pilin_GFxxxE"/>
    <property type="match status" value="1"/>
</dbReference>